<name>A0ABR7V6U7_9FLAO</name>
<evidence type="ECO:0000313" key="2">
    <source>
        <dbReference type="EMBL" id="MBD0780100.1"/>
    </source>
</evidence>
<feature type="domain" description="Schlafen AlbA-2" evidence="1">
    <location>
        <begin position="25"/>
        <end position="150"/>
    </location>
</feature>
<dbReference type="Proteomes" id="UP001166021">
    <property type="component" value="Unassembled WGS sequence"/>
</dbReference>
<dbReference type="Gene3D" id="3.30.950.30">
    <property type="entry name" value="Schlafen, AAA domain"/>
    <property type="match status" value="1"/>
</dbReference>
<proteinExistence type="predicted"/>
<organism evidence="2 3">
    <name type="scientific">Maribacter aquimaris</name>
    <dbReference type="NCBI Taxonomy" id="2737171"/>
    <lineage>
        <taxon>Bacteria</taxon>
        <taxon>Pseudomonadati</taxon>
        <taxon>Bacteroidota</taxon>
        <taxon>Flavobacteriia</taxon>
        <taxon>Flavobacteriales</taxon>
        <taxon>Flavobacteriaceae</taxon>
        <taxon>Maribacter</taxon>
    </lineage>
</organism>
<reference evidence="2" key="1">
    <citation type="submission" date="2020-05" db="EMBL/GenBank/DDBJ databases">
        <title>The draft genome sequence of Maribacter sp. ANRC-HE7.</title>
        <authorList>
            <person name="Mu L."/>
        </authorList>
    </citation>
    <scope>NUCLEOTIDE SEQUENCE</scope>
    <source>
        <strain evidence="2">ANRC-HE7</strain>
    </source>
</reference>
<dbReference type="InterPro" id="IPR007421">
    <property type="entry name" value="Schlafen_AlbA_2_dom"/>
</dbReference>
<comment type="caution">
    <text evidence="2">The sequence shown here is derived from an EMBL/GenBank/DDBJ whole genome shotgun (WGS) entry which is preliminary data.</text>
</comment>
<dbReference type="PANTHER" id="PTHR30595:SF6">
    <property type="entry name" value="SCHLAFEN ALBA-2 DOMAIN-CONTAINING PROTEIN"/>
    <property type="match status" value="1"/>
</dbReference>
<sequence>MTELHKLETYDLETLKSFIENEIEESIHIEFKSGEALSKSDSKKKEVSKDVAAFANSDGGIIIYGISEKNHKADKFTYIDGKIYTKEWLEQIISTTIKRNIDGLKIYPVRNNGNIEESIYVVQIPSSIDAPHLSRDSRYYKRYNFESVPMEEYEIRQLYGRKVKSELQLSGYSIGLKEIGEERTSFTCETGVYNIGEKHEKDYKVNIYFDNFSKHININWRPDGVGRNYDYTRLLDGKTIKITNNALPTSYPDETINAIRFNFDVRNENILEAFKELKIRFWLFYPNGKDEMETDLRELGEKVMKDIEEKNNTSYNNGNRCTSL</sequence>
<keyword evidence="2" id="KW-0547">Nucleotide-binding</keyword>
<dbReference type="RefSeq" id="WP_188245529.1">
    <property type="nucleotide sequence ID" value="NZ_JABTCF010000021.1"/>
</dbReference>
<dbReference type="PANTHER" id="PTHR30595">
    <property type="entry name" value="GLPR-RELATED TRANSCRIPTIONAL REPRESSOR"/>
    <property type="match status" value="1"/>
</dbReference>
<dbReference type="Pfam" id="PF04326">
    <property type="entry name" value="SLFN_AlbA_2"/>
    <property type="match status" value="1"/>
</dbReference>
<dbReference type="InterPro" id="IPR038461">
    <property type="entry name" value="Schlafen_AlbA_2_dom_sf"/>
</dbReference>
<gene>
    <name evidence="2" type="ORF">HPE56_20060</name>
</gene>
<dbReference type="EMBL" id="JABTCF010000021">
    <property type="protein sequence ID" value="MBD0780100.1"/>
    <property type="molecule type" value="Genomic_DNA"/>
</dbReference>
<accession>A0ABR7V6U7</accession>
<protein>
    <submittedName>
        <fullName evidence="2">ATP-binding protein</fullName>
    </submittedName>
</protein>
<dbReference type="GO" id="GO:0005524">
    <property type="term" value="F:ATP binding"/>
    <property type="evidence" value="ECO:0007669"/>
    <property type="project" value="UniProtKB-KW"/>
</dbReference>
<keyword evidence="3" id="KW-1185">Reference proteome</keyword>
<evidence type="ECO:0000259" key="1">
    <source>
        <dbReference type="Pfam" id="PF04326"/>
    </source>
</evidence>
<keyword evidence="2" id="KW-0067">ATP-binding</keyword>
<evidence type="ECO:0000313" key="3">
    <source>
        <dbReference type="Proteomes" id="UP001166021"/>
    </source>
</evidence>